<dbReference type="SMART" id="SM00008">
    <property type="entry name" value="HormR"/>
    <property type="match status" value="1"/>
</dbReference>
<evidence type="ECO:0000256" key="13">
    <source>
        <dbReference type="ARBA" id="ARBA00023170"/>
    </source>
</evidence>
<keyword evidence="4" id="KW-0245">EGF-like domain</keyword>
<feature type="domain" description="G-protein coupled receptors family 2 profile 2" evidence="22">
    <location>
        <begin position="631"/>
        <end position="873"/>
    </location>
</feature>
<dbReference type="GO" id="GO:0007166">
    <property type="term" value="P:cell surface receptor signaling pathway"/>
    <property type="evidence" value="ECO:0007669"/>
    <property type="project" value="InterPro"/>
</dbReference>
<keyword evidence="8" id="KW-0106">Calcium</keyword>
<dbReference type="InterPro" id="IPR046338">
    <property type="entry name" value="GAIN_dom_sf"/>
</dbReference>
<dbReference type="Gene3D" id="1.20.1070.10">
    <property type="entry name" value="Rhodopsin 7-helix transmembrane proteins"/>
    <property type="match status" value="1"/>
</dbReference>
<comment type="subcellular location">
    <subcellularLocation>
        <location evidence="1">Cell membrane</location>
        <topology evidence="1">Multi-pass membrane protein</topology>
    </subcellularLocation>
</comment>
<protein>
    <submittedName>
        <fullName evidence="23">Latrophilin-like protein LAT-2</fullName>
    </submittedName>
</protein>
<dbReference type="SMART" id="SM00303">
    <property type="entry name" value="GPS"/>
    <property type="match status" value="1"/>
</dbReference>
<dbReference type="PROSITE" id="PS50221">
    <property type="entry name" value="GAIN_B"/>
    <property type="match status" value="1"/>
</dbReference>
<keyword evidence="10" id="KW-0297">G-protein coupled receptor</keyword>
<evidence type="ECO:0000256" key="8">
    <source>
        <dbReference type="ARBA" id="ARBA00022837"/>
    </source>
</evidence>
<gene>
    <name evidence="23" type="ORF">MEDL_17209</name>
</gene>
<keyword evidence="7" id="KW-0677">Repeat</keyword>
<dbReference type="CDD" id="cd15440">
    <property type="entry name" value="7tmB2_latrophilin-like_invertebrate"/>
    <property type="match status" value="1"/>
</dbReference>
<dbReference type="EMBL" id="CAJPWZ010000892">
    <property type="protein sequence ID" value="CAG2202601.1"/>
    <property type="molecule type" value="Genomic_DNA"/>
</dbReference>
<evidence type="ECO:0000259" key="21">
    <source>
        <dbReference type="PROSITE" id="PS50227"/>
    </source>
</evidence>
<dbReference type="SMART" id="SM00034">
    <property type="entry name" value="CLECT"/>
    <property type="match status" value="1"/>
</dbReference>
<dbReference type="InterPro" id="IPR000832">
    <property type="entry name" value="GPCR_2_secretin-like"/>
</dbReference>
<organism evidence="23 24">
    <name type="scientific">Mytilus edulis</name>
    <name type="common">Blue mussel</name>
    <dbReference type="NCBI Taxonomy" id="6550"/>
    <lineage>
        <taxon>Eukaryota</taxon>
        <taxon>Metazoa</taxon>
        <taxon>Spiralia</taxon>
        <taxon>Lophotrochozoa</taxon>
        <taxon>Mollusca</taxon>
        <taxon>Bivalvia</taxon>
        <taxon>Autobranchia</taxon>
        <taxon>Pteriomorphia</taxon>
        <taxon>Mytilida</taxon>
        <taxon>Mytiloidea</taxon>
        <taxon>Mytilidae</taxon>
        <taxon>Mytilinae</taxon>
        <taxon>Mytilus</taxon>
    </lineage>
</organism>
<feature type="transmembrane region" description="Helical" evidence="17">
    <location>
        <begin position="630"/>
        <end position="653"/>
    </location>
</feature>
<dbReference type="InterPro" id="IPR000203">
    <property type="entry name" value="GPS"/>
</dbReference>
<keyword evidence="14" id="KW-0325">Glycoprotein</keyword>
<dbReference type="InterPro" id="IPR016186">
    <property type="entry name" value="C-type_lectin-like/link_sf"/>
</dbReference>
<dbReference type="PANTHER" id="PTHR12011:SF471">
    <property type="entry name" value="G-PROTEIN COUPLED RECEPTORS FAMILY 2 PROFILE 2 DOMAIN-CONTAINING PROTEIN"/>
    <property type="match status" value="1"/>
</dbReference>
<dbReference type="Gene3D" id="3.10.100.10">
    <property type="entry name" value="Mannose-Binding Protein A, subunit A"/>
    <property type="match status" value="1"/>
</dbReference>
<feature type="transmembrane region" description="Helical" evidence="17">
    <location>
        <begin position="735"/>
        <end position="755"/>
    </location>
</feature>
<keyword evidence="11 17" id="KW-0472">Membrane</keyword>
<dbReference type="OrthoDB" id="1100386at2759"/>
<dbReference type="Pfam" id="PF02793">
    <property type="entry name" value="HRM"/>
    <property type="match status" value="1"/>
</dbReference>
<dbReference type="Pfam" id="PF01825">
    <property type="entry name" value="GPS"/>
    <property type="match status" value="1"/>
</dbReference>
<dbReference type="PROSITE" id="PS50227">
    <property type="entry name" value="G_PROTEIN_RECEP_F2_3"/>
    <property type="match status" value="1"/>
</dbReference>
<proteinExistence type="inferred from homology"/>
<name>A0A8S3R4M2_MYTED</name>
<dbReference type="Gene3D" id="4.10.1240.10">
    <property type="entry name" value="GPCR, family 2, extracellular hormone receptor domain"/>
    <property type="match status" value="1"/>
</dbReference>
<keyword evidence="12" id="KW-1015">Disulfide bond</keyword>
<feature type="region of interest" description="Disordered" evidence="16">
    <location>
        <begin position="203"/>
        <end position="254"/>
    </location>
</feature>
<dbReference type="GO" id="GO:0004930">
    <property type="term" value="F:G protein-coupled receptor activity"/>
    <property type="evidence" value="ECO:0007669"/>
    <property type="project" value="UniProtKB-KW"/>
</dbReference>
<feature type="transmembrane region" description="Helical" evidence="17">
    <location>
        <begin position="697"/>
        <end position="723"/>
    </location>
</feature>
<dbReference type="InterPro" id="IPR001879">
    <property type="entry name" value="GPCR_2_extracellular_dom"/>
</dbReference>
<evidence type="ECO:0000256" key="17">
    <source>
        <dbReference type="SAM" id="Phobius"/>
    </source>
</evidence>
<evidence type="ECO:0000256" key="11">
    <source>
        <dbReference type="ARBA" id="ARBA00023136"/>
    </source>
</evidence>
<dbReference type="GO" id="GO:0007189">
    <property type="term" value="P:adenylate cyclase-activating G protein-coupled receptor signaling pathway"/>
    <property type="evidence" value="ECO:0007669"/>
    <property type="project" value="TreeGrafter"/>
</dbReference>
<feature type="signal peptide" evidence="18">
    <location>
        <begin position="1"/>
        <end position="20"/>
    </location>
</feature>
<keyword evidence="9 17" id="KW-1133">Transmembrane helix</keyword>
<evidence type="ECO:0000256" key="18">
    <source>
        <dbReference type="SAM" id="SignalP"/>
    </source>
</evidence>
<feature type="transmembrane region" description="Helical" evidence="17">
    <location>
        <begin position="849"/>
        <end position="872"/>
    </location>
</feature>
<evidence type="ECO:0000259" key="22">
    <source>
        <dbReference type="PROSITE" id="PS50261"/>
    </source>
</evidence>
<evidence type="ECO:0000256" key="3">
    <source>
        <dbReference type="ARBA" id="ARBA00022475"/>
    </source>
</evidence>
<dbReference type="FunFam" id="1.20.1070.10:FF:000054">
    <property type="entry name" value="Adhesion G protein-coupled receptor E3"/>
    <property type="match status" value="1"/>
</dbReference>
<evidence type="ECO:0000256" key="1">
    <source>
        <dbReference type="ARBA" id="ARBA00004651"/>
    </source>
</evidence>
<feature type="transmembrane region" description="Helical" evidence="17">
    <location>
        <begin position="665"/>
        <end position="685"/>
    </location>
</feature>
<sequence length="915" mass="102463">MKTGLVLYIFVSFLLWICESLKCEDPWVLLRRNCVLYEKTNMLPWKEAQQTCEEYGGNLISVNSHREKQALQRGIMPRIKKPNELYWWVGLSHNRAQARWIWQDGSFLSLRSRYISRSPWAAGEPDNRGGNELCADFHFSGKCSTKTAVNENHSFVRELRVITPAPRQTKTTTSSNVLSYTPTFVSTLPPETSVPLQTSEISTQHEKISTQQKTTSTSNITKTSVVSMTSKSQTKLEPLAKTTTPPPKLTASTVSASKPYKTTPAKLTKPTVSAPLVNRIPECPGVFAYGIQWPATRIAATVKQPCPETAGYATWTCVPDSGWKEQPNLTECSSSDIQRINKMVDSVINHKSVPTTEDMVSIAANLTESVVTSYHMTAADISTSTAILHQMAKAKPKNVKETETMLKEVVKAGNYLFSKTEASKNIEADDKERAASDLLFVMEDTALGMTDSLQTTASISTKTEKIYVSLNVLNISSSTQDLEYNNGEEGTSFIIPYSVLQKYKIDGLVKAVFMTHYNLGNILKINDDTVDVEVASNVVSASIAGDKTIEFPLSPVIFTIQLSRTYGKAAQPLCSFWNFSEGVYGQWSQEGCNRIKENATHVTCQCTHLTNFAILMDVSGVKLTNEHTQFLRYITFVGCIISIACLALSWITFQCVRSLDGERNSIHKNLVFCLFAAELIFIVGIDRTDDRVSCAAIALLLHFFFLSSFMWMLMEGVHIVVLLQQVFDAAKNNMRYYYLAGYGVSITIVGTTAGINFKAYGTEDFCWITTDQWFIWSFTGPVAVILIINTIVLMYALSMVCRHSAYVFAREKSQQSNFRAWIQGAFAVEVLLGSTWVFGYFFINESTVVFAYIFTVLNSIQGLFIFIFHCLLNKKIRFEYKKLAHVHVRHNSQSSTKSASFKKKDGSYEVYVSTT</sequence>
<dbReference type="InterPro" id="IPR036445">
    <property type="entry name" value="GPCR_2_extracell_dom_sf"/>
</dbReference>
<keyword evidence="13" id="KW-0675">Receptor</keyword>
<feature type="compositionally biased region" description="Low complexity" evidence="16">
    <location>
        <begin position="209"/>
        <end position="243"/>
    </location>
</feature>
<dbReference type="Proteomes" id="UP000683360">
    <property type="component" value="Unassembled WGS sequence"/>
</dbReference>
<dbReference type="PROSITE" id="PS50261">
    <property type="entry name" value="G_PROTEIN_RECEP_F2_4"/>
    <property type="match status" value="1"/>
</dbReference>
<evidence type="ECO:0000256" key="16">
    <source>
        <dbReference type="SAM" id="MobiDB-lite"/>
    </source>
</evidence>
<dbReference type="Gene3D" id="2.60.220.50">
    <property type="match status" value="1"/>
</dbReference>
<dbReference type="InterPro" id="IPR001304">
    <property type="entry name" value="C-type_lectin-like"/>
</dbReference>
<evidence type="ECO:0000256" key="15">
    <source>
        <dbReference type="ARBA" id="ARBA00023224"/>
    </source>
</evidence>
<keyword evidence="3" id="KW-1003">Cell membrane</keyword>
<evidence type="ECO:0000256" key="12">
    <source>
        <dbReference type="ARBA" id="ARBA00023157"/>
    </source>
</evidence>
<dbReference type="GO" id="GO:0005886">
    <property type="term" value="C:plasma membrane"/>
    <property type="evidence" value="ECO:0007669"/>
    <property type="project" value="UniProtKB-SubCell"/>
</dbReference>
<dbReference type="InterPro" id="IPR017981">
    <property type="entry name" value="GPCR_2-like_7TM"/>
</dbReference>
<dbReference type="SUPFAM" id="SSF56436">
    <property type="entry name" value="C-type lectin-like"/>
    <property type="match status" value="1"/>
</dbReference>
<dbReference type="SUPFAM" id="SSF111418">
    <property type="entry name" value="Hormone receptor domain"/>
    <property type="match status" value="1"/>
</dbReference>
<evidence type="ECO:0000256" key="5">
    <source>
        <dbReference type="ARBA" id="ARBA00022692"/>
    </source>
</evidence>
<dbReference type="PRINTS" id="PR00249">
    <property type="entry name" value="GPCRSECRETIN"/>
</dbReference>
<dbReference type="Pfam" id="PF00002">
    <property type="entry name" value="7tm_2"/>
    <property type="match status" value="1"/>
</dbReference>
<feature type="transmembrane region" description="Helical" evidence="17">
    <location>
        <begin position="818"/>
        <end position="843"/>
    </location>
</feature>
<evidence type="ECO:0000313" key="24">
    <source>
        <dbReference type="Proteomes" id="UP000683360"/>
    </source>
</evidence>
<feature type="transmembrane region" description="Helical" evidence="17">
    <location>
        <begin position="775"/>
        <end position="797"/>
    </location>
</feature>
<evidence type="ECO:0000313" key="23">
    <source>
        <dbReference type="EMBL" id="CAG2202601.1"/>
    </source>
</evidence>
<keyword evidence="5 17" id="KW-0812">Transmembrane</keyword>
<feature type="domain" description="G-protein coupled receptors family 2 profile 1" evidence="21">
    <location>
        <begin position="283"/>
        <end position="336"/>
    </location>
</feature>
<evidence type="ECO:0000256" key="14">
    <source>
        <dbReference type="ARBA" id="ARBA00023180"/>
    </source>
</evidence>
<comment type="caution">
    <text evidence="23">The sequence shown here is derived from an EMBL/GenBank/DDBJ whole genome shotgun (WGS) entry which is preliminary data.</text>
</comment>
<evidence type="ECO:0000256" key="9">
    <source>
        <dbReference type="ARBA" id="ARBA00022989"/>
    </source>
</evidence>
<accession>A0A8S3R4M2</accession>
<dbReference type="PROSITE" id="PS00650">
    <property type="entry name" value="G_PROTEIN_RECEP_F2_2"/>
    <property type="match status" value="1"/>
</dbReference>
<evidence type="ECO:0000259" key="19">
    <source>
        <dbReference type="PROSITE" id="PS50041"/>
    </source>
</evidence>
<evidence type="ECO:0000259" key="20">
    <source>
        <dbReference type="PROSITE" id="PS50221"/>
    </source>
</evidence>
<evidence type="ECO:0000256" key="4">
    <source>
        <dbReference type="ARBA" id="ARBA00022536"/>
    </source>
</evidence>
<dbReference type="AlphaFoldDB" id="A0A8S3R4M2"/>
<dbReference type="InterPro" id="IPR057244">
    <property type="entry name" value="GAIN_B"/>
</dbReference>
<feature type="chain" id="PRO_5035792118" evidence="18">
    <location>
        <begin position="21"/>
        <end position="915"/>
    </location>
</feature>
<dbReference type="PROSITE" id="PS50041">
    <property type="entry name" value="C_TYPE_LECTIN_2"/>
    <property type="match status" value="1"/>
</dbReference>
<evidence type="ECO:0000256" key="2">
    <source>
        <dbReference type="ARBA" id="ARBA00007343"/>
    </source>
</evidence>
<dbReference type="PANTHER" id="PTHR12011">
    <property type="entry name" value="ADHESION G-PROTEIN COUPLED RECEPTOR"/>
    <property type="match status" value="1"/>
</dbReference>
<dbReference type="InterPro" id="IPR048072">
    <property type="entry name" value="7tmB2_latrophilin-like"/>
</dbReference>
<keyword evidence="6 18" id="KW-0732">Signal</keyword>
<keyword evidence="24" id="KW-1185">Reference proteome</keyword>
<dbReference type="Pfam" id="PF00059">
    <property type="entry name" value="Lectin_C"/>
    <property type="match status" value="1"/>
</dbReference>
<evidence type="ECO:0000256" key="7">
    <source>
        <dbReference type="ARBA" id="ARBA00022737"/>
    </source>
</evidence>
<dbReference type="InterPro" id="IPR016187">
    <property type="entry name" value="CTDL_fold"/>
</dbReference>
<reference evidence="23" key="1">
    <citation type="submission" date="2021-03" db="EMBL/GenBank/DDBJ databases">
        <authorList>
            <person name="Bekaert M."/>
        </authorList>
    </citation>
    <scope>NUCLEOTIDE SEQUENCE</scope>
</reference>
<evidence type="ECO:0000256" key="10">
    <source>
        <dbReference type="ARBA" id="ARBA00023040"/>
    </source>
</evidence>
<dbReference type="InterPro" id="IPR017983">
    <property type="entry name" value="GPCR_2_secretin-like_CS"/>
</dbReference>
<keyword evidence="15" id="KW-0807">Transducer</keyword>
<comment type="similarity">
    <text evidence="2">Belongs to the G-protein coupled receptor 2 family. Adhesion G-protein coupled receptor (ADGR) subfamily.</text>
</comment>
<evidence type="ECO:0000256" key="6">
    <source>
        <dbReference type="ARBA" id="ARBA00022729"/>
    </source>
</evidence>
<feature type="domain" description="C-type lectin" evidence="19">
    <location>
        <begin position="30"/>
        <end position="142"/>
    </location>
</feature>
<feature type="domain" description="GAIN-B" evidence="20">
    <location>
        <begin position="471"/>
        <end position="622"/>
    </location>
</feature>